<dbReference type="AlphaFoldDB" id="A0AAU9JJ22"/>
<dbReference type="EMBL" id="CAJZBQ010000027">
    <property type="protein sequence ID" value="CAG9320832.1"/>
    <property type="molecule type" value="Genomic_DNA"/>
</dbReference>
<reference evidence="3" key="1">
    <citation type="submission" date="2021-09" db="EMBL/GenBank/DDBJ databases">
        <authorList>
            <consortium name="AG Swart"/>
            <person name="Singh M."/>
            <person name="Singh A."/>
            <person name="Seah K."/>
            <person name="Emmerich C."/>
        </authorList>
    </citation>
    <scope>NUCLEOTIDE SEQUENCE</scope>
    <source>
        <strain evidence="3">ATCC30299</strain>
    </source>
</reference>
<sequence>MFSFELSADQEERLNSILDKGIESFNQSPEKFTEIPISNSFISDQSTQQIFKSDLEGMQDKIAILESRVQNSQTHKRSKSSSRYRSESPSELILRSIHKSELEIEEMERSIMSTSSSSKDIPLTKKSDSFKAELFSERQKNIQKRKENELLRKKLNHKEDLQMKFARLQEDYNILMQSFERSENIRLKQKEVIEQLKLEIVECDEKNIEETPKFNDKKHFKSVGKEGIRKSVIKKIRS</sequence>
<evidence type="ECO:0000256" key="1">
    <source>
        <dbReference type="SAM" id="Coils"/>
    </source>
</evidence>
<accession>A0AAU9JJ22</accession>
<protein>
    <submittedName>
        <fullName evidence="3">Uncharacterized protein</fullName>
    </submittedName>
</protein>
<gene>
    <name evidence="3" type="ORF">BSTOLATCC_MIC27411</name>
</gene>
<organism evidence="3 4">
    <name type="scientific">Blepharisma stoltei</name>
    <dbReference type="NCBI Taxonomy" id="1481888"/>
    <lineage>
        <taxon>Eukaryota</taxon>
        <taxon>Sar</taxon>
        <taxon>Alveolata</taxon>
        <taxon>Ciliophora</taxon>
        <taxon>Postciliodesmatophora</taxon>
        <taxon>Heterotrichea</taxon>
        <taxon>Heterotrichida</taxon>
        <taxon>Blepharismidae</taxon>
        <taxon>Blepharisma</taxon>
    </lineage>
</organism>
<keyword evidence="4" id="KW-1185">Reference proteome</keyword>
<feature type="coiled-coil region" evidence="1">
    <location>
        <begin position="151"/>
        <end position="178"/>
    </location>
</feature>
<name>A0AAU9JJ22_9CILI</name>
<proteinExistence type="predicted"/>
<evidence type="ECO:0000313" key="4">
    <source>
        <dbReference type="Proteomes" id="UP001162131"/>
    </source>
</evidence>
<feature type="region of interest" description="Disordered" evidence="2">
    <location>
        <begin position="69"/>
        <end position="89"/>
    </location>
</feature>
<dbReference type="Proteomes" id="UP001162131">
    <property type="component" value="Unassembled WGS sequence"/>
</dbReference>
<evidence type="ECO:0000313" key="3">
    <source>
        <dbReference type="EMBL" id="CAG9320832.1"/>
    </source>
</evidence>
<comment type="caution">
    <text evidence="3">The sequence shown here is derived from an EMBL/GenBank/DDBJ whole genome shotgun (WGS) entry which is preliminary data.</text>
</comment>
<evidence type="ECO:0000256" key="2">
    <source>
        <dbReference type="SAM" id="MobiDB-lite"/>
    </source>
</evidence>
<keyword evidence="1" id="KW-0175">Coiled coil</keyword>